<dbReference type="SMART" id="SM00226">
    <property type="entry name" value="LMWPc"/>
    <property type="match status" value="1"/>
</dbReference>
<dbReference type="Pfam" id="PF01451">
    <property type="entry name" value="LMWPc"/>
    <property type="match status" value="1"/>
</dbReference>
<dbReference type="PANTHER" id="PTHR11717:SF31">
    <property type="entry name" value="LOW MOLECULAR WEIGHT PROTEIN-TYROSINE-PHOSPHATASE ETP-RELATED"/>
    <property type="match status" value="1"/>
</dbReference>
<dbReference type="PANTHER" id="PTHR11717">
    <property type="entry name" value="LOW MOLECULAR WEIGHT PROTEIN TYROSINE PHOSPHATASE"/>
    <property type="match status" value="1"/>
</dbReference>
<sequence length="144" mass="16544">MNILFICTGNTCRSPMAEAILKNKKMDDIKVRSAGIFASNGSNAAENAIKVLQENNIHHQHSSKMLTKEDIQWADYIFTMTEGHKETVIYQHPQAADKTFTLKEFVYDSKVDMDVNDPYGGSLDIYRKTYMELEELIKEMMKKL</sequence>
<dbReference type="Proteomes" id="UP000233440">
    <property type="component" value="Unassembled WGS sequence"/>
</dbReference>
<dbReference type="InterPro" id="IPR017867">
    <property type="entry name" value="Tyr_phospatase_low_mol_wt"/>
</dbReference>
<dbReference type="GO" id="GO:0004725">
    <property type="term" value="F:protein tyrosine phosphatase activity"/>
    <property type="evidence" value="ECO:0007669"/>
    <property type="project" value="InterPro"/>
</dbReference>
<comment type="caution">
    <text evidence="6">The sequence shown here is derived from an EMBL/GenBank/DDBJ whole genome shotgun (WGS) entry which is preliminary data.</text>
</comment>
<feature type="domain" description="Phosphotyrosine protein phosphatase I" evidence="5">
    <location>
        <begin position="1"/>
        <end position="143"/>
    </location>
</feature>
<name>A0A2N3LF42_9BACI</name>
<evidence type="ECO:0000256" key="2">
    <source>
        <dbReference type="ARBA" id="ARBA00022801"/>
    </source>
</evidence>
<feature type="active site" description="Nucleophile" evidence="4">
    <location>
        <position position="13"/>
    </location>
</feature>
<dbReference type="CDD" id="cd16344">
    <property type="entry name" value="LMWPAP"/>
    <property type="match status" value="1"/>
</dbReference>
<keyword evidence="7" id="KW-1185">Reference proteome</keyword>
<dbReference type="EMBL" id="PIQO01000021">
    <property type="protein sequence ID" value="PKR83219.1"/>
    <property type="molecule type" value="Genomic_DNA"/>
</dbReference>
<evidence type="ECO:0000256" key="3">
    <source>
        <dbReference type="ARBA" id="ARBA00022912"/>
    </source>
</evidence>
<dbReference type="InterPro" id="IPR050438">
    <property type="entry name" value="LMW_PTPase"/>
</dbReference>
<feature type="active site" description="Proton donor" evidence="4">
    <location>
        <position position="117"/>
    </location>
</feature>
<evidence type="ECO:0000259" key="5">
    <source>
        <dbReference type="SMART" id="SM00226"/>
    </source>
</evidence>
<dbReference type="OrthoDB" id="9784339at2"/>
<dbReference type="InterPro" id="IPR036196">
    <property type="entry name" value="Ptyr_pPase_sf"/>
</dbReference>
<accession>A0A2N3LF42</accession>
<organism evidence="6 7">
    <name type="scientific">Heyndrickxia camelliae</name>
    <dbReference type="NCBI Taxonomy" id="1707093"/>
    <lineage>
        <taxon>Bacteria</taxon>
        <taxon>Bacillati</taxon>
        <taxon>Bacillota</taxon>
        <taxon>Bacilli</taxon>
        <taxon>Bacillales</taxon>
        <taxon>Bacillaceae</taxon>
        <taxon>Heyndrickxia</taxon>
    </lineage>
</organism>
<keyword evidence="2" id="KW-0378">Hydrolase</keyword>
<dbReference type="SUPFAM" id="SSF52788">
    <property type="entry name" value="Phosphotyrosine protein phosphatases I"/>
    <property type="match status" value="1"/>
</dbReference>
<evidence type="ECO:0000313" key="7">
    <source>
        <dbReference type="Proteomes" id="UP000233440"/>
    </source>
</evidence>
<evidence type="ECO:0000313" key="6">
    <source>
        <dbReference type="EMBL" id="PKR83219.1"/>
    </source>
</evidence>
<dbReference type="PRINTS" id="PR00719">
    <property type="entry name" value="LMWPTPASE"/>
</dbReference>
<dbReference type="Gene3D" id="3.40.50.2300">
    <property type="match status" value="1"/>
</dbReference>
<dbReference type="RefSeq" id="WP_101356068.1">
    <property type="nucleotide sequence ID" value="NZ_PIQO01000021.1"/>
</dbReference>
<gene>
    <name evidence="6" type="ORF">CWO92_20460</name>
</gene>
<proteinExistence type="inferred from homology"/>
<comment type="similarity">
    <text evidence="1">Belongs to the low molecular weight phosphotyrosine protein phosphatase family.</text>
</comment>
<evidence type="ECO:0000256" key="1">
    <source>
        <dbReference type="ARBA" id="ARBA00011063"/>
    </source>
</evidence>
<evidence type="ECO:0000256" key="4">
    <source>
        <dbReference type="PIRSR" id="PIRSR617867-1"/>
    </source>
</evidence>
<feature type="active site" description="Nucleophile" evidence="4">
    <location>
        <position position="7"/>
    </location>
</feature>
<dbReference type="InterPro" id="IPR023485">
    <property type="entry name" value="Ptyr_pPase"/>
</dbReference>
<protein>
    <submittedName>
        <fullName evidence="6">Low molecular weight protein arginine phosphatase</fullName>
    </submittedName>
</protein>
<reference evidence="6 7" key="1">
    <citation type="submission" date="2017-11" db="EMBL/GenBank/DDBJ databases">
        <title>Bacillus camelliae sp. nov., isolated from pu'er tea.</title>
        <authorList>
            <person name="Niu L."/>
        </authorList>
    </citation>
    <scope>NUCLEOTIDE SEQUENCE [LARGE SCALE GENOMIC DNA]</scope>
    <source>
        <strain evidence="6 7">7578-1</strain>
    </source>
</reference>
<dbReference type="AlphaFoldDB" id="A0A2N3LF42"/>
<keyword evidence="3" id="KW-0904">Protein phosphatase</keyword>